<sequence length="327" mass="35482">MFDVLGMDATAEVVYREMLAHPQDGVADLMYRLQLTEQAVLTALDTLSELALVRHSSEDLQRFHAVDAHLAAEILLARQRAELAAQQQRVQEAQAAVVRIKSEFTHEGGGDELQRLKGVDRVRDYLANLYDRVEDEVLTFAPGGAQTAANVRNSRPLAEDLLEHGVRMRTVYLDSARNDPVTVAHADWLAALGGRIRTVPALPNRMIICDRRIAIVAADSDDTGAGAVVLQTPGVVSSLCALFESVWQSARPMGATAVPADEQGLSPQQMEALRLLSLGHTDESVAARLGVSARTARRIATKLMGHLGARSRFQAGVQAAARGLFRP</sequence>
<dbReference type="InterPro" id="IPR016032">
    <property type="entry name" value="Sig_transdc_resp-reg_C-effctor"/>
</dbReference>
<dbReference type="GO" id="GO:0003677">
    <property type="term" value="F:DNA binding"/>
    <property type="evidence" value="ECO:0007669"/>
    <property type="project" value="InterPro"/>
</dbReference>
<keyword evidence="1" id="KW-0175">Coiled coil</keyword>
<dbReference type="PANTHER" id="PTHR34293:SF1">
    <property type="entry name" value="HTH-TYPE TRANSCRIPTIONAL REGULATOR TRMBL2"/>
    <property type="match status" value="1"/>
</dbReference>
<dbReference type="Gene3D" id="1.10.10.10">
    <property type="entry name" value="Winged helix-like DNA-binding domain superfamily/Winged helix DNA-binding domain"/>
    <property type="match status" value="1"/>
</dbReference>
<dbReference type="EMBL" id="JAKEIP010000081">
    <property type="protein sequence ID" value="MCF1595940.1"/>
    <property type="molecule type" value="Genomic_DNA"/>
</dbReference>
<evidence type="ECO:0000259" key="2">
    <source>
        <dbReference type="PROSITE" id="PS50043"/>
    </source>
</evidence>
<dbReference type="GO" id="GO:0006355">
    <property type="term" value="P:regulation of DNA-templated transcription"/>
    <property type="evidence" value="ECO:0007669"/>
    <property type="project" value="InterPro"/>
</dbReference>
<feature type="domain" description="HTH luxR-type" evidence="2">
    <location>
        <begin position="258"/>
        <end position="323"/>
    </location>
</feature>
<gene>
    <name evidence="3" type="ORF">L0P92_20565</name>
</gene>
<dbReference type="InterPro" id="IPR051797">
    <property type="entry name" value="TrmB-like"/>
</dbReference>
<dbReference type="PROSITE" id="PS50043">
    <property type="entry name" value="HTH_LUXR_2"/>
    <property type="match status" value="1"/>
</dbReference>
<protein>
    <submittedName>
        <fullName evidence="3">Helix-turn-helix transcriptional regulator</fullName>
    </submittedName>
</protein>
<dbReference type="Proteomes" id="UP001139384">
    <property type="component" value="Unassembled WGS sequence"/>
</dbReference>
<dbReference type="SUPFAM" id="SSF46894">
    <property type="entry name" value="C-terminal effector domain of the bipartite response regulators"/>
    <property type="match status" value="1"/>
</dbReference>
<name>A0A9X1Q0P1_STRM4</name>
<accession>A0A9X1Q0P1</accession>
<dbReference type="AlphaFoldDB" id="A0A9X1Q0P1"/>
<proteinExistence type="predicted"/>
<evidence type="ECO:0000313" key="3">
    <source>
        <dbReference type="EMBL" id="MCF1595940.1"/>
    </source>
</evidence>
<comment type="caution">
    <text evidence="3">The sequence shown here is derived from an EMBL/GenBank/DDBJ whole genome shotgun (WGS) entry which is preliminary data.</text>
</comment>
<feature type="coiled-coil region" evidence="1">
    <location>
        <begin position="76"/>
        <end position="103"/>
    </location>
</feature>
<dbReference type="RefSeq" id="WP_234764260.1">
    <property type="nucleotide sequence ID" value="NZ_JAKEIP010000081.1"/>
</dbReference>
<dbReference type="PANTHER" id="PTHR34293">
    <property type="entry name" value="HTH-TYPE TRANSCRIPTIONAL REGULATOR TRMBL2"/>
    <property type="match status" value="1"/>
</dbReference>
<dbReference type="Pfam" id="PF00196">
    <property type="entry name" value="GerE"/>
    <property type="match status" value="1"/>
</dbReference>
<keyword evidence="4" id="KW-1185">Reference proteome</keyword>
<evidence type="ECO:0000313" key="4">
    <source>
        <dbReference type="Proteomes" id="UP001139384"/>
    </source>
</evidence>
<evidence type="ECO:0000256" key="1">
    <source>
        <dbReference type="SAM" id="Coils"/>
    </source>
</evidence>
<dbReference type="InterPro" id="IPR000792">
    <property type="entry name" value="Tscrpt_reg_LuxR_C"/>
</dbReference>
<dbReference type="SMART" id="SM00421">
    <property type="entry name" value="HTH_LUXR"/>
    <property type="match status" value="1"/>
</dbReference>
<dbReference type="InterPro" id="IPR036388">
    <property type="entry name" value="WH-like_DNA-bd_sf"/>
</dbReference>
<organism evidence="3 4">
    <name type="scientific">Streptomyces muensis</name>
    <dbReference type="NCBI Taxonomy" id="1077944"/>
    <lineage>
        <taxon>Bacteria</taxon>
        <taxon>Bacillati</taxon>
        <taxon>Actinomycetota</taxon>
        <taxon>Actinomycetes</taxon>
        <taxon>Kitasatosporales</taxon>
        <taxon>Streptomycetaceae</taxon>
        <taxon>Streptomyces</taxon>
    </lineage>
</organism>
<reference evidence="3" key="1">
    <citation type="submission" date="2022-01" db="EMBL/GenBank/DDBJ databases">
        <title>Draft Genome Sequences of Seven Type Strains of the Genus Streptomyces.</title>
        <authorList>
            <person name="Aziz S."/>
            <person name="Coretto E."/>
            <person name="Chronakova A."/>
            <person name="Sproer C."/>
            <person name="Huber K."/>
            <person name="Nouioui I."/>
            <person name="Gross H."/>
        </authorList>
    </citation>
    <scope>NUCLEOTIDE SEQUENCE</scope>
    <source>
        <strain evidence="3">DSM 103493</strain>
    </source>
</reference>